<dbReference type="GO" id="GO:0005737">
    <property type="term" value="C:cytoplasm"/>
    <property type="evidence" value="ECO:0007669"/>
    <property type="project" value="TreeGrafter"/>
</dbReference>
<dbReference type="PROSITE" id="PS51089">
    <property type="entry name" value="HP"/>
    <property type="match status" value="1"/>
</dbReference>
<dbReference type="Pfam" id="PF02209">
    <property type="entry name" value="VHP"/>
    <property type="match status" value="1"/>
</dbReference>
<evidence type="ECO:0000313" key="5">
    <source>
        <dbReference type="EMBL" id="GAT95304.1"/>
    </source>
</evidence>
<dbReference type="CDD" id="cd11289">
    <property type="entry name" value="gelsolin_S2_like"/>
    <property type="match status" value="1"/>
</dbReference>
<dbReference type="InterPro" id="IPR029006">
    <property type="entry name" value="ADF-H/Gelsolin-like_dom_sf"/>
</dbReference>
<evidence type="ECO:0000259" key="4">
    <source>
        <dbReference type="PROSITE" id="PS51089"/>
    </source>
</evidence>
<sequence>MGQENSKQVVKKTSLDLSNQFISQLPQTVGNYSELVSIDLHQNQITSIEALSQLKTLTFLDVSNNDLDMIHDMVLVNNSSLLCVLAEKNKITKITPLIGALPLFKLNFGNNLISIVPDTIGDCTCLTYLCFAHNQILEIPPTISRLTSLKQLIICGNKIKSIPSLERCPITHLDLADNELDEFPSSICKCPLLKLYMDNNNISSITNDISLLVSLKELTLGSNVLHHLPKGLIQCASLQSLDLENNQLDAFYSTHPSISEIFEYLAGSDPIPSRSQKKVLPKSKMERRKESIEFQKSLQVETKTRVYEPAPPRRLLIRIFGEGDAAWVVLVKCEKKDGTPDKVTIYRNDCYIFDTGKQLIVFYGKDASKAKRNKTNVFIENLKTEKGIKQIEIIDGSKNKRVKTEELLKPFNAYFEIGAIKEKYKAKETMERISEFLKVFVIALQRHGPQILLVPGRPSINQLNTNTTVVIDTGVLVFVWCGKETSPTERTVAVLKAEELLDMSFRRRDKMEFVIEGAETQLFKEYFVENADGENERKILGTDKVDGLNEDNERMMYEDMLKSMLEDITLNPLDFTYNNFGIDDEEYDYTDDDDDIFANEISSSDSSYVSEDYGRVPEQDIDIEEIRVVTPSIFESKKELGIEKEHIKNQKEEVKKEKGNLVEEKLVEMKVEQSTTVKESNKKELDKQKAEEEEKKKKQEQLEAEIKRKQQEEDNKKKAKEEKERIKEETRRKREEERQRIELERAKLEEERKKREQERIKREQERIKREQERIKREQERKKKEEELERIRREEENKKKEIEENERKKKEEEERQLKEEQKKKELEEQQRKEEEERERKLEEEERERKLEEEIKRIEEEERKLQEEEEENERKLQEEELKIKQEEENKRKVVENKPLKDKKEWKDLVENEEVKTMNIKKRPSKKHRTKGTKTVAQAERDAVGSTKQTTEKATARVLAEDLLFQRKKLAAAPTGNARDIKRLIHIKGKRNPFARLVECSWESLNSGDAFIFDPGKGAKCIYVWLGKSSNKMEKGKAMELSKMIAKERGGVKTETIDEDNEPKEFWKALGEKEGKIKSAEDGGDDLVMELAQMKYVTLYKYWWDGLKEKVDIERWSYEGKEISKSSLEVNSCYILDCYSEMYMWVGTRVIKDRRQQYIQDCQKRYLERRKEVWVAPLYFEFPGYEQAMFKERFCDFYDNSNNIKKNPMIPFDDQKKIVRGSAVDYSMMLTKEIPIRKEVFIDNADGKKKVWRIDDFERVDAPIVGEFFESESYIIQYTYIKWNNEYHILYFWQGRKCPILDKGTSARLTVDLHRKLKDEAKEYRIAQNTETNHFLAIFEFMVIRLGKDPSAKEETKGKRTWDYDILKNTKKEQRLVFDIRKCGVNLEHVKAVEIEQHDIPNRLTSEGIFLITTENITYLWKGKLTGKKELEFTHLLIQKYNDVQRKDVIEMNEGEETEEFWNVIGGKRILKTKSVEWKNRLFEMSSKSGVFAVEEVTDWYQEDLEPKAAMLLDCYDICYLWIGKEVSAIDKKFAMETTNEFIKRTKENERMNRECWLVYDGKEPFVFTNYFHGWRVNKKQVISVNDHMDNCLEELLKLTKTYSYDDLVHHRFPAGIDMSQLEHYLSDTEFEQVFKMTREQFEAQPKWKQQKQKHALKLY</sequence>
<dbReference type="SMART" id="SM00153">
    <property type="entry name" value="VHP"/>
    <property type="match status" value="1"/>
</dbReference>
<dbReference type="Gene3D" id="3.40.20.10">
    <property type="entry name" value="Severin"/>
    <property type="match status" value="7"/>
</dbReference>
<name>A0A5K1VJ70_ENTHI</name>
<dbReference type="PROSITE" id="PS51450">
    <property type="entry name" value="LRR"/>
    <property type="match status" value="3"/>
</dbReference>
<feature type="domain" description="HP" evidence="4">
    <location>
        <begin position="1594"/>
        <end position="1657"/>
    </location>
</feature>
<dbReference type="GO" id="GO:0051015">
    <property type="term" value="F:actin filament binding"/>
    <property type="evidence" value="ECO:0007669"/>
    <property type="project" value="InterPro"/>
</dbReference>
<dbReference type="Pfam" id="PF00626">
    <property type="entry name" value="Gelsolin"/>
    <property type="match status" value="3"/>
</dbReference>
<dbReference type="InterPro" id="IPR036886">
    <property type="entry name" value="Villin_headpiece_dom_sf"/>
</dbReference>
<accession>A0A5K1VJ70</accession>
<evidence type="ECO:0000256" key="2">
    <source>
        <dbReference type="ARBA" id="ARBA00022737"/>
    </source>
</evidence>
<feature type="compositionally biased region" description="Basic and acidic residues" evidence="3">
    <location>
        <begin position="679"/>
        <end position="738"/>
    </location>
</feature>
<dbReference type="SMR" id="A0A5K1VJ70"/>
<dbReference type="SMART" id="SM00262">
    <property type="entry name" value="GEL"/>
    <property type="match status" value="6"/>
</dbReference>
<dbReference type="GO" id="GO:0005546">
    <property type="term" value="F:phosphatidylinositol-4,5-bisphosphate binding"/>
    <property type="evidence" value="ECO:0007669"/>
    <property type="project" value="TreeGrafter"/>
</dbReference>
<keyword evidence="1" id="KW-0433">Leucine-rich repeat</keyword>
<organism evidence="5 6">
    <name type="scientific">Entamoeba histolytica</name>
    <dbReference type="NCBI Taxonomy" id="5759"/>
    <lineage>
        <taxon>Eukaryota</taxon>
        <taxon>Amoebozoa</taxon>
        <taxon>Evosea</taxon>
        <taxon>Archamoebae</taxon>
        <taxon>Mastigamoebida</taxon>
        <taxon>Entamoebidae</taxon>
        <taxon>Entamoeba</taxon>
    </lineage>
</organism>
<dbReference type="GO" id="GO:0051016">
    <property type="term" value="P:barbed-end actin filament capping"/>
    <property type="evidence" value="ECO:0007669"/>
    <property type="project" value="TreeGrafter"/>
</dbReference>
<dbReference type="InterPro" id="IPR007122">
    <property type="entry name" value="Villin/Gelsolin"/>
</dbReference>
<dbReference type="SUPFAM" id="SSF47050">
    <property type="entry name" value="VHP, Villin headpiece domain"/>
    <property type="match status" value="1"/>
</dbReference>
<dbReference type="EMBL" id="BDEQ01000001">
    <property type="protein sequence ID" value="GAT95304.1"/>
    <property type="molecule type" value="Genomic_DNA"/>
</dbReference>
<proteinExistence type="predicted"/>
<dbReference type="VEuPathDB" id="AmoebaDB:EHI8A_048500"/>
<evidence type="ECO:0000313" key="6">
    <source>
        <dbReference type="Proteomes" id="UP000078387"/>
    </source>
</evidence>
<dbReference type="SMART" id="SM00365">
    <property type="entry name" value="LRR_SD22"/>
    <property type="match status" value="4"/>
</dbReference>
<dbReference type="SUPFAM" id="SSF55753">
    <property type="entry name" value="Actin depolymerizing proteins"/>
    <property type="match status" value="7"/>
</dbReference>
<dbReference type="InterPro" id="IPR032675">
    <property type="entry name" value="LRR_dom_sf"/>
</dbReference>
<dbReference type="OMA" id="MIHDMVF"/>
<feature type="region of interest" description="Disordered" evidence="3">
    <location>
        <begin position="671"/>
        <end position="738"/>
    </location>
</feature>
<comment type="caution">
    <text evidence="5">The sequence shown here is derived from an EMBL/GenBank/DDBJ whole genome shotgun (WGS) entry which is preliminary data.</text>
</comment>
<dbReference type="InterPro" id="IPR003591">
    <property type="entry name" value="Leu-rich_rpt_typical-subtyp"/>
</dbReference>
<dbReference type="VEuPathDB" id="AmoebaDB:EHI_150430"/>
<dbReference type="GO" id="GO:0008154">
    <property type="term" value="P:actin polymerization or depolymerization"/>
    <property type="evidence" value="ECO:0007669"/>
    <property type="project" value="TreeGrafter"/>
</dbReference>
<dbReference type="Gene3D" id="1.10.950.10">
    <property type="entry name" value="Villin headpiece domain"/>
    <property type="match status" value="1"/>
</dbReference>
<reference evidence="5 6" key="1">
    <citation type="submission" date="2016-05" db="EMBL/GenBank/DDBJ databases">
        <title>First whole genome sequencing of Entamoeba histolytica HM1:IMSS-clone-6.</title>
        <authorList>
            <person name="Mukherjee Avik.K."/>
            <person name="Izumyama S."/>
            <person name="Nakada-Tsukui K."/>
            <person name="Nozaki T."/>
        </authorList>
    </citation>
    <scope>NUCLEOTIDE SEQUENCE [LARGE SCALE GENOMIC DNA]</scope>
    <source>
        <strain evidence="5 6">HM1:IMSS clone 6</strain>
    </source>
</reference>
<dbReference type="GO" id="GO:0051014">
    <property type="term" value="P:actin filament severing"/>
    <property type="evidence" value="ECO:0007669"/>
    <property type="project" value="TreeGrafter"/>
</dbReference>
<feature type="region of interest" description="Disordered" evidence="3">
    <location>
        <begin position="918"/>
        <end position="946"/>
    </location>
</feature>
<dbReference type="VEuPathDB" id="AmoebaDB:KM1_096000"/>
<dbReference type="CDD" id="cd11293">
    <property type="entry name" value="gelsolin_S4_like"/>
    <property type="match status" value="1"/>
</dbReference>
<feature type="region of interest" description="Disordered" evidence="3">
    <location>
        <begin position="796"/>
        <end position="887"/>
    </location>
</feature>
<dbReference type="InterPro" id="IPR003128">
    <property type="entry name" value="Villin_headpiece"/>
</dbReference>
<dbReference type="Proteomes" id="UP000078387">
    <property type="component" value="Unassembled WGS sequence"/>
</dbReference>
<protein>
    <submittedName>
        <fullName evidence="5">Villidin putative</fullName>
    </submittedName>
</protein>
<dbReference type="SUPFAM" id="SSF52058">
    <property type="entry name" value="L domain-like"/>
    <property type="match status" value="1"/>
</dbReference>
<dbReference type="PANTHER" id="PTHR11977">
    <property type="entry name" value="VILLIN"/>
    <property type="match status" value="1"/>
</dbReference>
<dbReference type="VEuPathDB" id="AmoebaDB:EHI7A_048970"/>
<dbReference type="InterPro" id="IPR001611">
    <property type="entry name" value="Leu-rich_rpt"/>
</dbReference>
<dbReference type="InterPro" id="IPR007123">
    <property type="entry name" value="Gelsolin-like_dom"/>
</dbReference>
<evidence type="ECO:0000256" key="1">
    <source>
        <dbReference type="ARBA" id="ARBA00022614"/>
    </source>
</evidence>
<dbReference type="PANTHER" id="PTHR11977:SF51">
    <property type="entry name" value="PROTEIN FLIGHTLESS-1 HOMOLOG"/>
    <property type="match status" value="1"/>
</dbReference>
<dbReference type="Gene3D" id="3.80.10.10">
    <property type="entry name" value="Ribonuclease Inhibitor"/>
    <property type="match status" value="3"/>
</dbReference>
<dbReference type="GO" id="GO:0015629">
    <property type="term" value="C:actin cytoskeleton"/>
    <property type="evidence" value="ECO:0007669"/>
    <property type="project" value="TreeGrafter"/>
</dbReference>
<gene>
    <name evidence="5" type="ORF">CL6EHI_150430</name>
</gene>
<dbReference type="Pfam" id="PF13855">
    <property type="entry name" value="LRR_8"/>
    <property type="match status" value="2"/>
</dbReference>
<keyword evidence="2" id="KW-0677">Repeat</keyword>
<dbReference type="VEuPathDB" id="AmoebaDB:EHI5A_079420"/>
<feature type="compositionally biased region" description="Basic residues" evidence="3">
    <location>
        <begin position="918"/>
        <end position="929"/>
    </location>
</feature>
<dbReference type="SMART" id="SM00369">
    <property type="entry name" value="LRR_TYP"/>
    <property type="match status" value="5"/>
</dbReference>
<evidence type="ECO:0000256" key="3">
    <source>
        <dbReference type="SAM" id="MobiDB-lite"/>
    </source>
</evidence>